<accession>A0A8E2F2H8</accession>
<feature type="region of interest" description="Disordered" evidence="1">
    <location>
        <begin position="583"/>
        <end position="617"/>
    </location>
</feature>
<sequence>MHLFGAVAFLFSVLAFTSSVQAVKVSGTHRSFGGVNHQSIQFLEPKERDKVITAAVDAGATVIRLFITGDDKHSDPETSLGVFDDSILDLYDDTLAAIHRISKGKTKVIIAPHDVHSLRGSNGSPCDAYCRLVGEAWLDFYSNLSIRQTYKERLTAIFNNYKSKNFNGASWSTLNQVVMGVDLQNEPWSGISPIPAGEPWICDIATHLKNEVGLGNHNIAVLTGGISGANSPGGTENAPESAFKCAAVDVIAIHGYYSSNDDATAGTPWANILLPGNTLTGRALGSKLLLVEEFSYVRARTGLHYKSADIWDQANALNYRGIPWLYSKVTSGDEGSSGNVNIFRGKGFAMEALADGLRRASKASSNFDWSRYLPQSRKPVKTTHVALNPYLPDQADCKLGCPGFLCDSMDACQQGYVCKNNVCEKCTKGCPGMQCDAYRNLCQEKTRCVDGICQECAVRADSASRRTTCELDEPSRYKSASTDETCGLDEPFTQPPICNYCDGSTKECRGSPCVRAVDCDADEFCDWGLCRPCTSGCLGMACKSSRDCKTGNCNAFDKCDYPSGVGKGPMRAEDYVGRRGPGYFGPRYQNQGPSKPRDNVARVVVPVDEVKQTGSTA</sequence>
<gene>
    <name evidence="3" type="ORF">AOQ84DRAFT_339436</name>
</gene>
<evidence type="ECO:0000256" key="1">
    <source>
        <dbReference type="SAM" id="MobiDB-lite"/>
    </source>
</evidence>
<evidence type="ECO:0000256" key="2">
    <source>
        <dbReference type="SAM" id="SignalP"/>
    </source>
</evidence>
<organism evidence="3 4">
    <name type="scientific">Glonium stellatum</name>
    <dbReference type="NCBI Taxonomy" id="574774"/>
    <lineage>
        <taxon>Eukaryota</taxon>
        <taxon>Fungi</taxon>
        <taxon>Dikarya</taxon>
        <taxon>Ascomycota</taxon>
        <taxon>Pezizomycotina</taxon>
        <taxon>Dothideomycetes</taxon>
        <taxon>Pleosporomycetidae</taxon>
        <taxon>Gloniales</taxon>
        <taxon>Gloniaceae</taxon>
        <taxon>Glonium</taxon>
    </lineage>
</organism>
<dbReference type="InterPro" id="IPR017853">
    <property type="entry name" value="GH"/>
</dbReference>
<dbReference type="EMBL" id="KV749516">
    <property type="protein sequence ID" value="OCL09083.1"/>
    <property type="molecule type" value="Genomic_DNA"/>
</dbReference>
<evidence type="ECO:0000313" key="4">
    <source>
        <dbReference type="Proteomes" id="UP000250140"/>
    </source>
</evidence>
<reference evidence="3 4" key="1">
    <citation type="journal article" date="2016" name="Nat. Commun.">
        <title>Ectomycorrhizal ecology is imprinted in the genome of the dominant symbiotic fungus Cenococcum geophilum.</title>
        <authorList>
            <consortium name="DOE Joint Genome Institute"/>
            <person name="Peter M."/>
            <person name="Kohler A."/>
            <person name="Ohm R.A."/>
            <person name="Kuo A."/>
            <person name="Krutzmann J."/>
            <person name="Morin E."/>
            <person name="Arend M."/>
            <person name="Barry K.W."/>
            <person name="Binder M."/>
            <person name="Choi C."/>
            <person name="Clum A."/>
            <person name="Copeland A."/>
            <person name="Grisel N."/>
            <person name="Haridas S."/>
            <person name="Kipfer T."/>
            <person name="LaButti K."/>
            <person name="Lindquist E."/>
            <person name="Lipzen A."/>
            <person name="Maire R."/>
            <person name="Meier B."/>
            <person name="Mihaltcheva S."/>
            <person name="Molinier V."/>
            <person name="Murat C."/>
            <person name="Poggeler S."/>
            <person name="Quandt C.A."/>
            <person name="Sperisen C."/>
            <person name="Tritt A."/>
            <person name="Tisserant E."/>
            <person name="Crous P.W."/>
            <person name="Henrissat B."/>
            <person name="Nehls U."/>
            <person name="Egli S."/>
            <person name="Spatafora J.W."/>
            <person name="Grigoriev I.V."/>
            <person name="Martin F.M."/>
        </authorList>
    </citation>
    <scope>NUCLEOTIDE SEQUENCE [LARGE SCALE GENOMIC DNA]</scope>
    <source>
        <strain evidence="3 4">CBS 207.34</strain>
    </source>
</reference>
<dbReference type="Proteomes" id="UP000250140">
    <property type="component" value="Unassembled WGS sequence"/>
</dbReference>
<dbReference type="OrthoDB" id="428177at2759"/>
<dbReference type="Gene3D" id="3.20.20.80">
    <property type="entry name" value="Glycosidases"/>
    <property type="match status" value="1"/>
</dbReference>
<feature type="signal peptide" evidence="2">
    <location>
        <begin position="1"/>
        <end position="22"/>
    </location>
</feature>
<keyword evidence="4" id="KW-1185">Reference proteome</keyword>
<protein>
    <submittedName>
        <fullName evidence="3">Glycoside hydrolase family 5 protein</fullName>
    </submittedName>
</protein>
<dbReference type="AlphaFoldDB" id="A0A8E2F2H8"/>
<name>A0A8E2F2H8_9PEZI</name>
<proteinExistence type="predicted"/>
<keyword evidence="3" id="KW-0378">Hydrolase</keyword>
<dbReference type="GO" id="GO:0016787">
    <property type="term" value="F:hydrolase activity"/>
    <property type="evidence" value="ECO:0007669"/>
    <property type="project" value="UniProtKB-KW"/>
</dbReference>
<feature type="chain" id="PRO_5034078829" evidence="2">
    <location>
        <begin position="23"/>
        <end position="617"/>
    </location>
</feature>
<dbReference type="SUPFAM" id="SSF51445">
    <property type="entry name" value="(Trans)glycosidases"/>
    <property type="match status" value="1"/>
</dbReference>
<keyword evidence="2" id="KW-0732">Signal</keyword>
<evidence type="ECO:0000313" key="3">
    <source>
        <dbReference type="EMBL" id="OCL09083.1"/>
    </source>
</evidence>